<comment type="caution">
    <text evidence="1">The sequence shown here is derived from an EMBL/GenBank/DDBJ whole genome shotgun (WGS) entry which is preliminary data.</text>
</comment>
<reference evidence="1" key="1">
    <citation type="submission" date="2020-10" db="EMBL/GenBank/DDBJ databases">
        <authorList>
            <person name="Han B."/>
            <person name="Lu T."/>
            <person name="Zhao Q."/>
            <person name="Huang X."/>
            <person name="Zhao Y."/>
        </authorList>
    </citation>
    <scope>NUCLEOTIDE SEQUENCE</scope>
</reference>
<proteinExistence type="predicted"/>
<accession>A0A811RKC7</accession>
<organism evidence="1 2">
    <name type="scientific">Miscanthus lutarioriparius</name>
    <dbReference type="NCBI Taxonomy" id="422564"/>
    <lineage>
        <taxon>Eukaryota</taxon>
        <taxon>Viridiplantae</taxon>
        <taxon>Streptophyta</taxon>
        <taxon>Embryophyta</taxon>
        <taxon>Tracheophyta</taxon>
        <taxon>Spermatophyta</taxon>
        <taxon>Magnoliopsida</taxon>
        <taxon>Liliopsida</taxon>
        <taxon>Poales</taxon>
        <taxon>Poaceae</taxon>
        <taxon>PACMAD clade</taxon>
        <taxon>Panicoideae</taxon>
        <taxon>Andropogonodae</taxon>
        <taxon>Andropogoneae</taxon>
        <taxon>Saccharinae</taxon>
        <taxon>Miscanthus</taxon>
    </lineage>
</organism>
<keyword evidence="2" id="KW-1185">Reference proteome</keyword>
<name>A0A811RKC7_9POAL</name>
<sequence>MATPITPTPIVSGSFPTMTYITKDLRFFRKFINNNDATLDVMTPQQLLLEPPPNIPNNCYMSTIASTDTYCVGSASTSNFVAQDGDMTFHFPHVPLKPFQLSSSSTMDSIVCPIYTDIAELNHTKLDVTHIGNSTRDINLILKLLSMSMMVNKNIWEMKPLLSII</sequence>
<dbReference type="AlphaFoldDB" id="A0A811RKC7"/>
<protein>
    <submittedName>
        <fullName evidence="1">Uncharacterized protein</fullName>
    </submittedName>
</protein>
<evidence type="ECO:0000313" key="2">
    <source>
        <dbReference type="Proteomes" id="UP000604825"/>
    </source>
</evidence>
<evidence type="ECO:0000313" key="1">
    <source>
        <dbReference type="EMBL" id="CAD6270485.1"/>
    </source>
</evidence>
<dbReference type="Proteomes" id="UP000604825">
    <property type="component" value="Unassembled WGS sequence"/>
</dbReference>
<dbReference type="EMBL" id="CAJGYO010000015">
    <property type="protein sequence ID" value="CAD6270485.1"/>
    <property type="molecule type" value="Genomic_DNA"/>
</dbReference>
<gene>
    <name evidence="1" type="ORF">NCGR_LOCUS53777</name>
</gene>